<evidence type="ECO:0000313" key="2">
    <source>
        <dbReference type="Proteomes" id="UP000639606"/>
    </source>
</evidence>
<keyword evidence="2" id="KW-1185">Reference proteome</keyword>
<reference evidence="1" key="2">
    <citation type="submission" date="2020-09" db="EMBL/GenBank/DDBJ databases">
        <authorList>
            <person name="Sun Q."/>
            <person name="Ohkuma M."/>
        </authorList>
    </citation>
    <scope>NUCLEOTIDE SEQUENCE</scope>
    <source>
        <strain evidence="1">JCM 3313</strain>
    </source>
</reference>
<organism evidence="1 2">
    <name type="scientific">Saccharothrix coeruleofusca</name>
    <dbReference type="NCBI Taxonomy" id="33919"/>
    <lineage>
        <taxon>Bacteria</taxon>
        <taxon>Bacillati</taxon>
        <taxon>Actinomycetota</taxon>
        <taxon>Actinomycetes</taxon>
        <taxon>Pseudonocardiales</taxon>
        <taxon>Pseudonocardiaceae</taxon>
        <taxon>Saccharothrix</taxon>
    </lineage>
</organism>
<accession>A0A918EHZ7</accession>
<evidence type="ECO:0000313" key="1">
    <source>
        <dbReference type="EMBL" id="GGP80585.1"/>
    </source>
</evidence>
<dbReference type="EMBL" id="BMRG01000020">
    <property type="protein sequence ID" value="GGP80585.1"/>
    <property type="molecule type" value="Genomic_DNA"/>
</dbReference>
<proteinExistence type="predicted"/>
<comment type="caution">
    <text evidence="1">The sequence shown here is derived from an EMBL/GenBank/DDBJ whole genome shotgun (WGS) entry which is preliminary data.</text>
</comment>
<dbReference type="AlphaFoldDB" id="A0A918EHZ7"/>
<reference evidence="1" key="1">
    <citation type="journal article" date="2014" name="Int. J. Syst. Evol. Microbiol.">
        <title>Complete genome sequence of Corynebacterium casei LMG S-19264T (=DSM 44701T), isolated from a smear-ripened cheese.</title>
        <authorList>
            <consortium name="US DOE Joint Genome Institute (JGI-PGF)"/>
            <person name="Walter F."/>
            <person name="Albersmeier A."/>
            <person name="Kalinowski J."/>
            <person name="Ruckert C."/>
        </authorList>
    </citation>
    <scope>NUCLEOTIDE SEQUENCE</scope>
    <source>
        <strain evidence="1">JCM 3313</strain>
    </source>
</reference>
<name>A0A918EHZ7_9PSEU</name>
<protein>
    <submittedName>
        <fullName evidence="1">Uncharacterized protein</fullName>
    </submittedName>
</protein>
<dbReference type="Proteomes" id="UP000639606">
    <property type="component" value="Unassembled WGS sequence"/>
</dbReference>
<gene>
    <name evidence="1" type="ORF">GCM10010185_63080</name>
</gene>
<dbReference type="RefSeq" id="WP_189226978.1">
    <property type="nucleotide sequence ID" value="NZ_BMRG01000020.1"/>
</dbReference>
<sequence length="413" mass="44781">MNTQYQQPRPSGRKKTGKVVIVLATVLVAAVAVTAAALTRSDISGRAVKATTPEDTAPPAKNVLVQKIESGPLNYGSTPAFDACAVLPRTGLARVGFPEDTINYRELTYLPTTVPATVSKVSELNPMTTCGYWINAKDADDAYVVLDIAQRPFNELRVRHRGDEERVSSGLKVSTRREGDQFFSEIGNEDSTFFARLDMGRITSDVNGVPAHQVFANLVDLAAAKLAKGPDSHSSYAFTGRYEGIPFACDVLTAELFTELTGKQDSGLVVTTETRAHEASRDYPGLGTLQAVEQECGRGSTDRYGNSDQSRTLRVKFETFRTEQQARDAHAWGCDPQNPAGAILGEPVPVDKPIGDGKPCVRPVGYLNYVFLVGRTEVSMMPNEAWAGADPDSFAREFAPTATTLADHVRRAF</sequence>